<evidence type="ECO:0000313" key="2">
    <source>
        <dbReference type="Proteomes" id="UP000239068"/>
    </source>
</evidence>
<name>A0A2S7WXK4_9FLAO</name>
<protein>
    <recommendedName>
        <fullName evidence="3">SbsA Ig-like domain-containing protein</fullName>
    </recommendedName>
</protein>
<dbReference type="Proteomes" id="UP000239068">
    <property type="component" value="Unassembled WGS sequence"/>
</dbReference>
<accession>A0A2S7WXK4</accession>
<dbReference type="OrthoDB" id="6402335at2"/>
<reference evidence="1 2" key="1">
    <citation type="submission" date="2016-12" db="EMBL/GenBank/DDBJ databases">
        <title>Trade-off between light-utilization and light-protection in marine flavobacteria.</title>
        <authorList>
            <person name="Kumagai Y."/>
            <person name="Yoshizawa S."/>
            <person name="Kogure K."/>
            <person name="Iwasaki W."/>
        </authorList>
    </citation>
    <scope>NUCLEOTIDE SEQUENCE [LARGE SCALE GENOMIC DNA]</scope>
    <source>
        <strain evidence="1 2">ATCC 43844</strain>
    </source>
</reference>
<proteinExistence type="predicted"/>
<sequence>MFNIRKMGDWMWNENNQFNTRDLIYFIGYRIAKKNYNMSLDKKAAIKEMIELDYNNESQIEKFVNNAGYFSDTLENLYQKFEAKRPMVTAIKQFKNDSQTVSSKTTEITLVFSKKMDIRIKSSGFGELGKEHFPTLIGVNFSKDGLSIPYKITLKPNKRYQILLENGCRTEDEIPLNPFLIDFKTAE</sequence>
<dbReference type="RefSeq" id="WP_105020712.1">
    <property type="nucleotide sequence ID" value="NZ_MSCM01000001.1"/>
</dbReference>
<evidence type="ECO:0008006" key="3">
    <source>
        <dbReference type="Google" id="ProtNLM"/>
    </source>
</evidence>
<keyword evidence="2" id="KW-1185">Reference proteome</keyword>
<comment type="caution">
    <text evidence="1">The sequence shown here is derived from an EMBL/GenBank/DDBJ whole genome shotgun (WGS) entry which is preliminary data.</text>
</comment>
<dbReference type="AlphaFoldDB" id="A0A2S7WXK4"/>
<dbReference type="EMBL" id="MSCM01000001">
    <property type="protein sequence ID" value="PQJ82141.1"/>
    <property type="molecule type" value="Genomic_DNA"/>
</dbReference>
<organism evidence="1 2">
    <name type="scientific">Polaribacter glomeratus</name>
    <dbReference type="NCBI Taxonomy" id="102"/>
    <lineage>
        <taxon>Bacteria</taxon>
        <taxon>Pseudomonadati</taxon>
        <taxon>Bacteroidota</taxon>
        <taxon>Flavobacteriia</taxon>
        <taxon>Flavobacteriales</taxon>
        <taxon>Flavobacteriaceae</taxon>
    </lineage>
</organism>
<gene>
    <name evidence="1" type="ORF">BTO16_05945</name>
</gene>
<evidence type="ECO:0000313" key="1">
    <source>
        <dbReference type="EMBL" id="PQJ82141.1"/>
    </source>
</evidence>